<gene>
    <name evidence="1" type="ORF">FB45DRAFT_918666</name>
</gene>
<evidence type="ECO:0000313" key="2">
    <source>
        <dbReference type="Proteomes" id="UP001221142"/>
    </source>
</evidence>
<dbReference type="EMBL" id="JARKIF010000010">
    <property type="protein sequence ID" value="KAJ7628574.1"/>
    <property type="molecule type" value="Genomic_DNA"/>
</dbReference>
<dbReference type="SUPFAM" id="SSF48452">
    <property type="entry name" value="TPR-like"/>
    <property type="match status" value="1"/>
</dbReference>
<dbReference type="InterPro" id="IPR011990">
    <property type="entry name" value="TPR-like_helical_dom_sf"/>
</dbReference>
<dbReference type="Proteomes" id="UP001221142">
    <property type="component" value="Unassembled WGS sequence"/>
</dbReference>
<organism evidence="1 2">
    <name type="scientific">Roridomyces roridus</name>
    <dbReference type="NCBI Taxonomy" id="1738132"/>
    <lineage>
        <taxon>Eukaryota</taxon>
        <taxon>Fungi</taxon>
        <taxon>Dikarya</taxon>
        <taxon>Basidiomycota</taxon>
        <taxon>Agaricomycotina</taxon>
        <taxon>Agaricomycetes</taxon>
        <taxon>Agaricomycetidae</taxon>
        <taxon>Agaricales</taxon>
        <taxon>Marasmiineae</taxon>
        <taxon>Mycenaceae</taxon>
        <taxon>Roridomyces</taxon>
    </lineage>
</organism>
<proteinExistence type="predicted"/>
<evidence type="ECO:0000313" key="1">
    <source>
        <dbReference type="EMBL" id="KAJ7628574.1"/>
    </source>
</evidence>
<comment type="caution">
    <text evidence="1">The sequence shown here is derived from an EMBL/GenBank/DDBJ whole genome shotgun (WGS) entry which is preliminary data.</text>
</comment>
<accession>A0AAD7BRB9</accession>
<dbReference type="AlphaFoldDB" id="A0AAD7BRB9"/>
<sequence length="245" mass="27438">MSIPTFTSSRTGTIPVLNDAVDRIIPILAPGEQREFLSKLVAFRGTVEKYGDSPVFLNALDGVPAGVTAAEAKGMVLDMCNWKIAQGLRYSTPSRIAEAVPYIERVIAYFSEHNEPGVVDTVPEMYLGVALHKMAGQEDAALSHFHLAFEAAPRIEMQFHTQLWSRACYARLLRRMGKTEEAVVQEDMIRDWLHWHPYGMPPDEFIALVSDPEHEGKDHILEHPDVQNRMDSMVQIGPGMVIHFG</sequence>
<name>A0AAD7BRB9_9AGAR</name>
<protein>
    <recommendedName>
        <fullName evidence="3">Tetratricopeptide repeat protein</fullName>
    </recommendedName>
</protein>
<reference evidence="1" key="1">
    <citation type="submission" date="2023-03" db="EMBL/GenBank/DDBJ databases">
        <title>Massive genome expansion in bonnet fungi (Mycena s.s.) driven by repeated elements and novel gene families across ecological guilds.</title>
        <authorList>
            <consortium name="Lawrence Berkeley National Laboratory"/>
            <person name="Harder C.B."/>
            <person name="Miyauchi S."/>
            <person name="Viragh M."/>
            <person name="Kuo A."/>
            <person name="Thoen E."/>
            <person name="Andreopoulos B."/>
            <person name="Lu D."/>
            <person name="Skrede I."/>
            <person name="Drula E."/>
            <person name="Henrissat B."/>
            <person name="Morin E."/>
            <person name="Kohler A."/>
            <person name="Barry K."/>
            <person name="LaButti K."/>
            <person name="Morin E."/>
            <person name="Salamov A."/>
            <person name="Lipzen A."/>
            <person name="Mereny Z."/>
            <person name="Hegedus B."/>
            <person name="Baldrian P."/>
            <person name="Stursova M."/>
            <person name="Weitz H."/>
            <person name="Taylor A."/>
            <person name="Grigoriev I.V."/>
            <person name="Nagy L.G."/>
            <person name="Martin F."/>
            <person name="Kauserud H."/>
        </authorList>
    </citation>
    <scope>NUCLEOTIDE SEQUENCE</scope>
    <source>
        <strain evidence="1">9284</strain>
    </source>
</reference>
<keyword evidence="2" id="KW-1185">Reference proteome</keyword>
<evidence type="ECO:0008006" key="3">
    <source>
        <dbReference type="Google" id="ProtNLM"/>
    </source>
</evidence>